<protein>
    <submittedName>
        <fullName evidence="1">Uncharacterized protein</fullName>
    </submittedName>
</protein>
<accession>A0A7Y7YF99</accession>
<name>A0A7Y7YF99_9PSED</name>
<dbReference type="Proteomes" id="UP000520592">
    <property type="component" value="Unassembled WGS sequence"/>
</dbReference>
<dbReference type="AlphaFoldDB" id="A0A7Y7YF99"/>
<dbReference type="EMBL" id="JACAQD010000032">
    <property type="protein sequence ID" value="NWC35409.1"/>
    <property type="molecule type" value="Genomic_DNA"/>
</dbReference>
<evidence type="ECO:0000313" key="2">
    <source>
        <dbReference type="Proteomes" id="UP000520592"/>
    </source>
</evidence>
<sequence>MITSSESGAIEVWIGIRPFPHICRNTWRPTAFKTVDGDASPGQPLFSIQPAVTARVALTQVLQFTDAAGE</sequence>
<comment type="caution">
    <text evidence="1">The sequence shown here is derived from an EMBL/GenBank/DDBJ whole genome shotgun (WGS) entry which is preliminary data.</text>
</comment>
<reference evidence="1 2" key="1">
    <citation type="submission" date="2020-04" db="EMBL/GenBank/DDBJ databases">
        <title>Molecular characterization of pseudomonads from Agaricus bisporus reveal novel blotch 2 pathogens in Western Europe.</title>
        <authorList>
            <person name="Taparia T."/>
            <person name="Krijger M."/>
            <person name="Haynes E."/>
            <person name="Elpinstone J.G."/>
            <person name="Noble R."/>
            <person name="Van Der Wolf J."/>
        </authorList>
    </citation>
    <scope>NUCLEOTIDE SEQUENCE [LARGE SCALE GENOMIC DNA]</scope>
    <source>
        <strain evidence="1 2">IPO3737</strain>
    </source>
</reference>
<evidence type="ECO:0000313" key="1">
    <source>
        <dbReference type="EMBL" id="NWC35409.1"/>
    </source>
</evidence>
<organism evidence="1 2">
    <name type="scientific">Pseudomonas gingeri</name>
    <dbReference type="NCBI Taxonomy" id="117681"/>
    <lineage>
        <taxon>Bacteria</taxon>
        <taxon>Pseudomonadati</taxon>
        <taxon>Pseudomonadota</taxon>
        <taxon>Gammaproteobacteria</taxon>
        <taxon>Pseudomonadales</taxon>
        <taxon>Pseudomonadaceae</taxon>
        <taxon>Pseudomonas</taxon>
    </lineage>
</organism>
<dbReference type="RefSeq" id="WP_177057992.1">
    <property type="nucleotide sequence ID" value="NZ_JACAPS010000015.1"/>
</dbReference>
<proteinExistence type="predicted"/>
<gene>
    <name evidence="1" type="ORF">HX876_23810</name>
</gene>